<accession>A0ACB9TL30</accession>
<gene>
    <name evidence="1" type="ORF">MML48_2g00019716</name>
</gene>
<protein>
    <submittedName>
        <fullName evidence="1">Aspartyl/lysyl-trna synthetase</fullName>
    </submittedName>
</protein>
<keyword evidence="2" id="KW-1185">Reference proteome</keyword>
<proteinExistence type="predicted"/>
<organism evidence="1 2">
    <name type="scientific">Holotrichia oblita</name>
    <name type="common">Chafer beetle</name>
    <dbReference type="NCBI Taxonomy" id="644536"/>
    <lineage>
        <taxon>Eukaryota</taxon>
        <taxon>Metazoa</taxon>
        <taxon>Ecdysozoa</taxon>
        <taxon>Arthropoda</taxon>
        <taxon>Hexapoda</taxon>
        <taxon>Insecta</taxon>
        <taxon>Pterygota</taxon>
        <taxon>Neoptera</taxon>
        <taxon>Endopterygota</taxon>
        <taxon>Coleoptera</taxon>
        <taxon>Polyphaga</taxon>
        <taxon>Scarabaeiformia</taxon>
        <taxon>Scarabaeidae</taxon>
        <taxon>Melolonthinae</taxon>
        <taxon>Holotrichia</taxon>
    </lineage>
</organism>
<dbReference type="EMBL" id="CM043016">
    <property type="protein sequence ID" value="KAI4467501.1"/>
    <property type="molecule type" value="Genomic_DNA"/>
</dbReference>
<evidence type="ECO:0000313" key="2">
    <source>
        <dbReference type="Proteomes" id="UP001056778"/>
    </source>
</evidence>
<reference evidence="1" key="1">
    <citation type="submission" date="2022-04" db="EMBL/GenBank/DDBJ databases">
        <title>Chromosome-scale genome assembly of Holotrichia oblita Faldermann.</title>
        <authorList>
            <person name="Rongchong L."/>
        </authorList>
    </citation>
    <scope>NUCLEOTIDE SEQUENCE</scope>
    <source>
        <strain evidence="1">81SQS9</strain>
    </source>
</reference>
<dbReference type="Proteomes" id="UP001056778">
    <property type="component" value="Chromosome 2"/>
</dbReference>
<name>A0ACB9TL30_HOLOL</name>
<sequence length="586" mass="65963">MKTEFKLTLPPSSSDSTGQKLEYNFEVSGIMTAERNKWETVYGIFMSLEDMQKIQEEFNKENGVKTPKNQKVNYNQVRVKAADIDNVTVIEDAIKAMGFGTWSMQNQRQEMQQSMKQMQMILGGLGAISMLVSAISITNTMIMSVYERTREIGVMKAFDGESVVVGGWIKTLRDSKAIGFIELGDGSSFKNLQVVFEDAKIPDYKEIAKLNVGTAIYVEGKVVLTPESKQPLELHASEITVEGSCPPDYPLQKKRHSLEYLRSIAHLRPRTNTFNAVFRVRSVAAFALHSFFNEHGFVYVHTPIITGSDAEGAGEMFRVTTLDDKNPPLTKAGAVDYSKDFFGSATSLTVSGQLEGECFALAMRDIYTFGPTFRAENSNTPRHASEFWMMEPEIAFADLNDNMALAEDMLKYTLKFVLWSAVPTKCGSSTISTTRGCSTASTHKDKFEYPVFWGCDLQTEHERFLTEQIFKKPVFVIDYPKEIKAFYMRLNDDDKTVAAMDLLGSGVGEIIGGSQREERLDVLESRMDELKLDKKGYEWYLDLRRYGGTKHAGFGLGFERLLMYMTGVSNIRDVMPFPRVKGSAEF</sequence>
<evidence type="ECO:0000313" key="1">
    <source>
        <dbReference type="EMBL" id="KAI4467501.1"/>
    </source>
</evidence>
<comment type="caution">
    <text evidence="1">The sequence shown here is derived from an EMBL/GenBank/DDBJ whole genome shotgun (WGS) entry which is preliminary data.</text>
</comment>